<dbReference type="EMBL" id="CP045896">
    <property type="protein sequence ID" value="QQP49843.1"/>
    <property type="molecule type" value="Genomic_DNA"/>
</dbReference>
<evidence type="ECO:0000313" key="1">
    <source>
        <dbReference type="EMBL" id="QQP49843.1"/>
    </source>
</evidence>
<keyword evidence="2" id="KW-1185">Reference proteome</keyword>
<name>A0A7T8HGW4_CALRO</name>
<gene>
    <name evidence="1" type="ORF">FKW44_010644</name>
</gene>
<dbReference type="AlphaFoldDB" id="A0A7T8HGW4"/>
<sequence length="49" mass="5331">MDFRVPPRTIWGIGVSNPRQRTFKSAKNSDGILGFLTSANGLSGPRQAQ</sequence>
<protein>
    <submittedName>
        <fullName evidence="1">Uncharacterized protein</fullName>
    </submittedName>
</protein>
<organism evidence="1 2">
    <name type="scientific">Caligus rogercresseyi</name>
    <name type="common">Sea louse</name>
    <dbReference type="NCBI Taxonomy" id="217165"/>
    <lineage>
        <taxon>Eukaryota</taxon>
        <taxon>Metazoa</taxon>
        <taxon>Ecdysozoa</taxon>
        <taxon>Arthropoda</taxon>
        <taxon>Crustacea</taxon>
        <taxon>Multicrustacea</taxon>
        <taxon>Hexanauplia</taxon>
        <taxon>Copepoda</taxon>
        <taxon>Siphonostomatoida</taxon>
        <taxon>Caligidae</taxon>
        <taxon>Caligus</taxon>
    </lineage>
</organism>
<evidence type="ECO:0000313" key="2">
    <source>
        <dbReference type="Proteomes" id="UP000595437"/>
    </source>
</evidence>
<reference evidence="2" key="1">
    <citation type="submission" date="2021-01" db="EMBL/GenBank/DDBJ databases">
        <title>Caligus Genome Assembly.</title>
        <authorList>
            <person name="Gallardo-Escarate C."/>
        </authorList>
    </citation>
    <scope>NUCLEOTIDE SEQUENCE [LARGE SCALE GENOMIC DNA]</scope>
</reference>
<dbReference type="Proteomes" id="UP000595437">
    <property type="component" value="Chromosome 7"/>
</dbReference>
<accession>A0A7T8HGW4</accession>
<proteinExistence type="predicted"/>